<protein>
    <submittedName>
        <fullName evidence="1">Uncharacterized protein</fullName>
    </submittedName>
</protein>
<sequence>MLSYILDGAASLLGLTPLELKQYLQDGDSIRHIAEHQGFSAAQFSEQLLEHISMTLKEAQTSGQITQRRHEDDLQLARQQIERLVDIHEDQEF</sequence>
<organism evidence="1 2">
    <name type="scientific">Paenibacillus bovis</name>
    <dbReference type="NCBI Taxonomy" id="1616788"/>
    <lineage>
        <taxon>Bacteria</taxon>
        <taxon>Bacillati</taxon>
        <taxon>Bacillota</taxon>
        <taxon>Bacilli</taxon>
        <taxon>Bacillales</taxon>
        <taxon>Paenibacillaceae</taxon>
        <taxon>Paenibacillus</taxon>
    </lineage>
</organism>
<dbReference type="AlphaFoldDB" id="A0A172ZKD1"/>
<accession>A0A172ZKD1</accession>
<reference evidence="1 2" key="2">
    <citation type="journal article" date="2016" name="Int. J. Syst. Evol. Microbiol.">
        <title>Paenibacillus bovis sp. nov., isolated from raw yak (Bos grunniens) milk.</title>
        <authorList>
            <person name="Gao C."/>
            <person name="Han J."/>
            <person name="Liu Z."/>
            <person name="Xu X."/>
            <person name="Hang F."/>
            <person name="Wu Z."/>
        </authorList>
    </citation>
    <scope>NUCLEOTIDE SEQUENCE [LARGE SCALE GENOMIC DNA]</scope>
    <source>
        <strain evidence="1 2">BD3526</strain>
    </source>
</reference>
<keyword evidence="2" id="KW-1185">Reference proteome</keyword>
<gene>
    <name evidence="1" type="ORF">AR543_17365</name>
</gene>
<evidence type="ECO:0000313" key="2">
    <source>
        <dbReference type="Proteomes" id="UP000078148"/>
    </source>
</evidence>
<evidence type="ECO:0000313" key="1">
    <source>
        <dbReference type="EMBL" id="ANF97600.1"/>
    </source>
</evidence>
<dbReference type="Proteomes" id="UP000078148">
    <property type="component" value="Chromosome"/>
</dbReference>
<dbReference type="EMBL" id="CP013023">
    <property type="protein sequence ID" value="ANF97600.1"/>
    <property type="molecule type" value="Genomic_DNA"/>
</dbReference>
<reference evidence="2" key="1">
    <citation type="submission" date="2015-10" db="EMBL/GenBank/DDBJ databases">
        <title>Genome of Paenibacillus bovis sp. nov.</title>
        <authorList>
            <person name="Wu Z."/>
            <person name="Gao C."/>
            <person name="Liu Z."/>
            <person name="Zheng H."/>
        </authorList>
    </citation>
    <scope>NUCLEOTIDE SEQUENCE [LARGE SCALE GENOMIC DNA]</scope>
    <source>
        <strain evidence="2">BD3526</strain>
    </source>
</reference>
<proteinExistence type="predicted"/>
<dbReference type="OrthoDB" id="2663182at2"/>
<dbReference type="RefSeq" id="WP_060535700.1">
    <property type="nucleotide sequence ID" value="NZ_CP013023.1"/>
</dbReference>
<name>A0A172ZKD1_9BACL</name>
<dbReference type="KEGG" id="pbv:AR543_17365"/>